<keyword evidence="4" id="KW-1185">Reference proteome</keyword>
<dbReference type="InterPro" id="IPR011049">
    <property type="entry name" value="Serralysin-like_metalloprot_C"/>
</dbReference>
<evidence type="ECO:0000313" key="4">
    <source>
        <dbReference type="Proteomes" id="UP000282574"/>
    </source>
</evidence>
<protein>
    <recommendedName>
        <fullName evidence="5">Calcium-binding protein</fullName>
    </recommendedName>
</protein>
<comment type="subcellular location">
    <subcellularLocation>
        <location evidence="1">Secreted</location>
    </subcellularLocation>
</comment>
<accession>A0AB37UCI1</accession>
<dbReference type="EMBL" id="RSCK01000073">
    <property type="protein sequence ID" value="RUT05833.1"/>
    <property type="molecule type" value="Genomic_DNA"/>
</dbReference>
<evidence type="ECO:0000313" key="3">
    <source>
        <dbReference type="EMBL" id="RUT05833.1"/>
    </source>
</evidence>
<evidence type="ECO:0000256" key="2">
    <source>
        <dbReference type="ARBA" id="ARBA00022525"/>
    </source>
</evidence>
<dbReference type="PANTHER" id="PTHR38340:SF1">
    <property type="entry name" value="S-LAYER PROTEIN"/>
    <property type="match status" value="1"/>
</dbReference>
<dbReference type="InterPro" id="IPR001343">
    <property type="entry name" value="Hemolysn_Ca-bd"/>
</dbReference>
<proteinExistence type="predicted"/>
<reference evidence="3 4" key="1">
    <citation type="journal article" date="2019" name="Genome Biol. Evol.">
        <title>Day and night: Metabolic profiles and evolutionary relationships of six axenic non-marine cyanobacteria.</title>
        <authorList>
            <person name="Will S.E."/>
            <person name="Henke P."/>
            <person name="Boedeker C."/>
            <person name="Huang S."/>
            <person name="Brinkmann H."/>
            <person name="Rohde M."/>
            <person name="Jarek M."/>
            <person name="Friedl T."/>
            <person name="Seufert S."/>
            <person name="Schumacher M."/>
            <person name="Overmann J."/>
            <person name="Neumann-Schaal M."/>
            <person name="Petersen J."/>
        </authorList>
    </citation>
    <scope>NUCLEOTIDE SEQUENCE [LARGE SCALE GENOMIC DNA]</scope>
    <source>
        <strain evidence="3 4">SAG 39.79</strain>
    </source>
</reference>
<sequence>MASITGDQNPGSLNDFLLGTPEDDVITGLSGTDTLLGQSGNDTLLGGNGDDRVLGEDGNDSIFGDFVERDSGTGNDTLFGGSGNDTLQGGGGNDILDGGGLAFGTNEVDTLIGGTGADTFILGNGTVYYRGSVSNAEIVDFNIAEGDKIQLFGSISDYSLDQRSIWGGDTAIFFQGTDLIGLVKDTTNISLSRDFIFV</sequence>
<name>A0AB37UCI1_9CYAN</name>
<dbReference type="Pfam" id="PF00353">
    <property type="entry name" value="HemolysinCabind"/>
    <property type="match status" value="3"/>
</dbReference>
<dbReference type="SUPFAM" id="SSF51120">
    <property type="entry name" value="beta-Roll"/>
    <property type="match status" value="2"/>
</dbReference>
<dbReference type="InterPro" id="IPR018511">
    <property type="entry name" value="Hemolysin-typ_Ca-bd_CS"/>
</dbReference>
<dbReference type="Proteomes" id="UP000282574">
    <property type="component" value="Unassembled WGS sequence"/>
</dbReference>
<dbReference type="InterPro" id="IPR050557">
    <property type="entry name" value="RTX_toxin/Mannuronan_C5-epim"/>
</dbReference>
<dbReference type="PANTHER" id="PTHR38340">
    <property type="entry name" value="S-LAYER PROTEIN"/>
    <property type="match status" value="1"/>
</dbReference>
<dbReference type="GO" id="GO:0005576">
    <property type="term" value="C:extracellular region"/>
    <property type="evidence" value="ECO:0007669"/>
    <property type="project" value="UniProtKB-SubCell"/>
</dbReference>
<organism evidence="3 4">
    <name type="scientific">Chroococcidiopsis cubana SAG 39.79</name>
    <dbReference type="NCBI Taxonomy" id="388085"/>
    <lineage>
        <taxon>Bacteria</taxon>
        <taxon>Bacillati</taxon>
        <taxon>Cyanobacteriota</taxon>
        <taxon>Cyanophyceae</taxon>
        <taxon>Chroococcidiopsidales</taxon>
        <taxon>Chroococcidiopsidaceae</taxon>
        <taxon>Chroococcidiopsis</taxon>
    </lineage>
</organism>
<evidence type="ECO:0008006" key="5">
    <source>
        <dbReference type="Google" id="ProtNLM"/>
    </source>
</evidence>
<comment type="caution">
    <text evidence="3">The sequence shown here is derived from an EMBL/GenBank/DDBJ whole genome shotgun (WGS) entry which is preliminary data.</text>
</comment>
<dbReference type="PRINTS" id="PR00313">
    <property type="entry name" value="CABNDNGRPT"/>
</dbReference>
<gene>
    <name evidence="3" type="ORF">DSM107010_54210</name>
</gene>
<keyword evidence="2" id="KW-0964">Secreted</keyword>
<dbReference type="Gene3D" id="2.150.10.10">
    <property type="entry name" value="Serralysin-like metalloprotease, C-terminal"/>
    <property type="match status" value="2"/>
</dbReference>
<dbReference type="RefSeq" id="WP_106168547.1">
    <property type="nucleotide sequence ID" value="NZ_JAVKZF010000001.1"/>
</dbReference>
<dbReference type="PROSITE" id="PS00330">
    <property type="entry name" value="HEMOLYSIN_CALCIUM"/>
    <property type="match status" value="2"/>
</dbReference>
<dbReference type="GO" id="GO:0005509">
    <property type="term" value="F:calcium ion binding"/>
    <property type="evidence" value="ECO:0007669"/>
    <property type="project" value="InterPro"/>
</dbReference>
<evidence type="ECO:0000256" key="1">
    <source>
        <dbReference type="ARBA" id="ARBA00004613"/>
    </source>
</evidence>
<dbReference type="AlphaFoldDB" id="A0AB37UCI1"/>